<name>A0A4Y2ANP1_ARAVE</name>
<gene>
    <name evidence="1" type="ORF">AVEN_26295_1</name>
</gene>
<reference evidence="1 2" key="1">
    <citation type="journal article" date="2019" name="Sci. Rep.">
        <title>Orb-weaving spider Araneus ventricosus genome elucidates the spidroin gene catalogue.</title>
        <authorList>
            <person name="Kono N."/>
            <person name="Nakamura H."/>
            <person name="Ohtoshi R."/>
            <person name="Moran D.A.P."/>
            <person name="Shinohara A."/>
            <person name="Yoshida Y."/>
            <person name="Fujiwara M."/>
            <person name="Mori M."/>
            <person name="Tomita M."/>
            <person name="Arakawa K."/>
        </authorList>
    </citation>
    <scope>NUCLEOTIDE SEQUENCE [LARGE SCALE GENOMIC DNA]</scope>
</reference>
<accession>A0A4Y2ANP1</accession>
<comment type="caution">
    <text evidence="1">The sequence shown here is derived from an EMBL/GenBank/DDBJ whole genome shotgun (WGS) entry which is preliminary data.</text>
</comment>
<evidence type="ECO:0000313" key="1">
    <source>
        <dbReference type="EMBL" id="GBL80876.1"/>
    </source>
</evidence>
<dbReference type="AlphaFoldDB" id="A0A4Y2ANP1"/>
<organism evidence="1 2">
    <name type="scientific">Araneus ventricosus</name>
    <name type="common">Orbweaver spider</name>
    <name type="synonym">Epeira ventricosa</name>
    <dbReference type="NCBI Taxonomy" id="182803"/>
    <lineage>
        <taxon>Eukaryota</taxon>
        <taxon>Metazoa</taxon>
        <taxon>Ecdysozoa</taxon>
        <taxon>Arthropoda</taxon>
        <taxon>Chelicerata</taxon>
        <taxon>Arachnida</taxon>
        <taxon>Araneae</taxon>
        <taxon>Araneomorphae</taxon>
        <taxon>Entelegynae</taxon>
        <taxon>Araneoidea</taxon>
        <taxon>Araneidae</taxon>
        <taxon>Araneus</taxon>
    </lineage>
</organism>
<evidence type="ECO:0000313" key="2">
    <source>
        <dbReference type="Proteomes" id="UP000499080"/>
    </source>
</evidence>
<dbReference type="EMBL" id="BGPR01000023">
    <property type="protein sequence ID" value="GBL80876.1"/>
    <property type="molecule type" value="Genomic_DNA"/>
</dbReference>
<keyword evidence="2" id="KW-1185">Reference proteome</keyword>
<sequence length="119" mass="13599">MNISYDLTSQLLENTIHFPFRNVHIFDNCQWNEPCAATDTRARTGSVALGHLSRQCEAYLCVRKVASYTSPRTGVYESKRTLKSNNLQSKLLHHFEEHLQQARANGKATELLAIPRNVR</sequence>
<dbReference type="Proteomes" id="UP000499080">
    <property type="component" value="Unassembled WGS sequence"/>
</dbReference>
<proteinExistence type="predicted"/>
<protein>
    <submittedName>
        <fullName evidence="1">Uncharacterized protein</fullName>
    </submittedName>
</protein>